<keyword evidence="2" id="KW-1185">Reference proteome</keyword>
<comment type="caution">
    <text evidence="1">The sequence shown here is derived from an EMBL/GenBank/DDBJ whole genome shotgun (WGS) entry which is preliminary data.</text>
</comment>
<protein>
    <submittedName>
        <fullName evidence="1">Uncharacterized protein</fullName>
    </submittedName>
</protein>
<dbReference type="OrthoDB" id="10602043at2759"/>
<evidence type="ECO:0000313" key="2">
    <source>
        <dbReference type="Proteomes" id="UP000585474"/>
    </source>
</evidence>
<name>A0A7J0D9P0_9ERIC</name>
<gene>
    <name evidence="1" type="ORF">Acr_00g0006250</name>
</gene>
<evidence type="ECO:0000313" key="1">
    <source>
        <dbReference type="EMBL" id="GFS29310.1"/>
    </source>
</evidence>
<proteinExistence type="predicted"/>
<sequence>MHFQIEVPAPSHVGVMQPPTGVQKWEWVLCLPLARSALPCRLIRHSALGTVWLCPVGLARHSAPAMVLLYTVGSAQLALPLCTGQVIKMQFGTAQCSTEAARCNSRVAHQMQYETAQMQHRMLSEFYVRADGWNLQNTGCRTYASNKNGLTVAANRYQMQQTTAARRMQFSECYDKRSSRHTAITYVVLGIL</sequence>
<dbReference type="AlphaFoldDB" id="A0A7J0D9P0"/>
<organism evidence="1 2">
    <name type="scientific">Actinidia rufa</name>
    <dbReference type="NCBI Taxonomy" id="165716"/>
    <lineage>
        <taxon>Eukaryota</taxon>
        <taxon>Viridiplantae</taxon>
        <taxon>Streptophyta</taxon>
        <taxon>Embryophyta</taxon>
        <taxon>Tracheophyta</taxon>
        <taxon>Spermatophyta</taxon>
        <taxon>Magnoliopsida</taxon>
        <taxon>eudicotyledons</taxon>
        <taxon>Gunneridae</taxon>
        <taxon>Pentapetalae</taxon>
        <taxon>asterids</taxon>
        <taxon>Ericales</taxon>
        <taxon>Actinidiaceae</taxon>
        <taxon>Actinidia</taxon>
    </lineage>
</organism>
<dbReference type="EMBL" id="BJWL01000082">
    <property type="protein sequence ID" value="GFS29310.1"/>
    <property type="molecule type" value="Genomic_DNA"/>
</dbReference>
<accession>A0A7J0D9P0</accession>
<reference evidence="2" key="1">
    <citation type="submission" date="2019-07" db="EMBL/GenBank/DDBJ databases">
        <title>De Novo Assembly of kiwifruit Actinidia rufa.</title>
        <authorList>
            <person name="Sugita-Konishi S."/>
            <person name="Sato K."/>
            <person name="Mori E."/>
            <person name="Abe Y."/>
            <person name="Kisaki G."/>
            <person name="Hamano K."/>
            <person name="Suezawa K."/>
            <person name="Otani M."/>
            <person name="Fukuda T."/>
            <person name="Manabe T."/>
            <person name="Gomi K."/>
            <person name="Tabuchi M."/>
            <person name="Akimitsu K."/>
            <person name="Kataoka I."/>
        </authorList>
    </citation>
    <scope>NUCLEOTIDE SEQUENCE [LARGE SCALE GENOMIC DNA]</scope>
    <source>
        <strain evidence="2">cv. Fuchu</strain>
    </source>
</reference>
<dbReference type="Proteomes" id="UP000585474">
    <property type="component" value="Unassembled WGS sequence"/>
</dbReference>